<dbReference type="PANTHER" id="PTHR38643">
    <property type="entry name" value="PURINE NUCLEOSIDE PERMEASE C285.05-RELATED"/>
    <property type="match status" value="1"/>
</dbReference>
<sequence>MQSETAQIPIKVVVVSMFEHGELSGDRPGEFQFWVERLPLAKQLDFPLGPYPLRMNEAGVLGVCLGGGIANAAATIMALGLDSRFDFSQSYWLVAGIAGGDPEDSTLGSAVWANHIVDGDLLYEIDGREIPADWPYGMIPLGAERPAETPQDTSTGWTLDTIHFALNADLARWAFDLTEQIKIPDSPGLQRGRAGYTGFPAALAPPVVMMGDTLSSSTYWHGALLNEWANDWVPLYAGDEAEFVTTNMEDSGTLTALERLHEIGKVDLQRVMVLRTVSNFSMPPPDKTAAWSATAEYADKGVCLQGRLRQQHPALQWANEVVQAQDWFEAFKDRATPAQLHQFLYVMPKGGDLHLHITGSVLSEWIYAIALEQSANGYRYYSKHKIENCPSGLIGGRSTPYLMLYQTVDQVGYDALDACEQQEYVALDEFTPVQIERWQNGLRLDKPYEGRDEFFSKHWERLGDLVRNPYVVGEFLVRNMQAFAAEGLVYMEPQVPIFGFRKADGQTLTPDDVMAIYIDRLARKDALDTGMTLRMQVSLLRFLPDAEEILTYLYKFAHAYEQVVAVNFVGREDNDKGYPLRFLDTLRELRKTYSGVQLSIHAGEVDEPNYHVRDTLLLGADRIGHGVNLITDPGTLIDMRYGPYLVEVNLISNLLLEYVTQYDQHPFPEYLRTGVPVALSTDDRGMWDSTMTDEFFVAVTEFDLSWDEILTLSRNSLSYSFLGAAEKQRVLALYNKRIERFEKDFLRKGDKVFADAQPPRLGKQMMQMVLKYVVGAVVSLGLLFGCTQTKQEQTTAVAEKLPVKIVVVTMFERGAIEGDEPGEFQFWKERRELDQKFELPHAHHDLYYNADSQILGMITGVGTAKAAASTMALGLDPRFDLTQAYWLVAGIAGIDPEDASIGSAAWSAYLVDGDLGHEIDIREVPEDWDVGYFARRTQKPFDPNKPQPNGEMFLLNEQLRDWAFELTESVVLPDLPGLAKTREQYTNHPNAQKPPFVLKGGHIAALTFWHGAMMNDWANRWVSYWSDGNTDMVTSAMEETGTYLSIEYLHNSGLVDKHRFMVLRAGSNYTMQPPGVGAAENLLRENEGYAGMEASLESLYLVGSVVIDELLDNWALYASTIPSPEMSETID</sequence>
<name>A0A812VQE7_SYMPI</name>
<dbReference type="OrthoDB" id="2331083at2759"/>
<feature type="transmembrane region" description="Helical" evidence="1">
    <location>
        <begin position="58"/>
        <end position="81"/>
    </location>
</feature>
<keyword evidence="1" id="KW-1133">Transmembrane helix</keyword>
<comment type="caution">
    <text evidence="3">The sequence shown here is derived from an EMBL/GenBank/DDBJ whole genome shotgun (WGS) entry which is preliminary data.</text>
</comment>
<dbReference type="Gene3D" id="3.40.50.1580">
    <property type="entry name" value="Nucleoside phosphorylase domain"/>
    <property type="match status" value="1"/>
</dbReference>
<dbReference type="Pfam" id="PF06516">
    <property type="entry name" value="NUP"/>
    <property type="match status" value="2"/>
</dbReference>
<dbReference type="GO" id="GO:0009116">
    <property type="term" value="P:nucleoside metabolic process"/>
    <property type="evidence" value="ECO:0007669"/>
    <property type="project" value="InterPro"/>
</dbReference>
<protein>
    <submittedName>
        <fullName evidence="3">NUP protein</fullName>
    </submittedName>
</protein>
<keyword evidence="1" id="KW-0812">Transmembrane</keyword>
<gene>
    <name evidence="3" type="primary">NUP</name>
    <name evidence="3" type="ORF">SPIL2461_LOCUS16743</name>
</gene>
<dbReference type="InterPro" id="IPR035994">
    <property type="entry name" value="Nucleoside_phosphorylase_sf"/>
</dbReference>
<dbReference type="SUPFAM" id="SSF51556">
    <property type="entry name" value="Metallo-dependent hydrolases"/>
    <property type="match status" value="1"/>
</dbReference>
<evidence type="ECO:0000259" key="2">
    <source>
        <dbReference type="Pfam" id="PF00962"/>
    </source>
</evidence>
<dbReference type="PANTHER" id="PTHR38643:SF1">
    <property type="entry name" value="PURINE NUCLEOSIDE PERMEASE C285.05-RELATED"/>
    <property type="match status" value="1"/>
</dbReference>
<dbReference type="Proteomes" id="UP000649617">
    <property type="component" value="Unassembled WGS sequence"/>
</dbReference>
<dbReference type="InterPro" id="IPR032466">
    <property type="entry name" value="Metal_Hydrolase"/>
</dbReference>
<keyword evidence="4" id="KW-1185">Reference proteome</keyword>
<dbReference type="GO" id="GO:0019239">
    <property type="term" value="F:deaminase activity"/>
    <property type="evidence" value="ECO:0007669"/>
    <property type="project" value="InterPro"/>
</dbReference>
<reference evidence="3" key="1">
    <citation type="submission" date="2021-02" db="EMBL/GenBank/DDBJ databases">
        <authorList>
            <person name="Dougan E. K."/>
            <person name="Rhodes N."/>
            <person name="Thang M."/>
            <person name="Chan C."/>
        </authorList>
    </citation>
    <scope>NUCLEOTIDE SEQUENCE</scope>
</reference>
<feature type="domain" description="Adenosine deaminase" evidence="2">
    <location>
        <begin position="464"/>
        <end position="731"/>
    </location>
</feature>
<evidence type="ECO:0000256" key="1">
    <source>
        <dbReference type="SAM" id="Phobius"/>
    </source>
</evidence>
<dbReference type="GO" id="GO:0005783">
    <property type="term" value="C:endoplasmic reticulum"/>
    <property type="evidence" value="ECO:0007669"/>
    <property type="project" value="TreeGrafter"/>
</dbReference>
<dbReference type="GO" id="GO:0055085">
    <property type="term" value="P:transmembrane transport"/>
    <property type="evidence" value="ECO:0007669"/>
    <property type="project" value="InterPro"/>
</dbReference>
<keyword evidence="1" id="KW-0472">Membrane</keyword>
<accession>A0A812VQE7</accession>
<evidence type="ECO:0000313" key="3">
    <source>
        <dbReference type="EMBL" id="CAE7635607.1"/>
    </source>
</evidence>
<organism evidence="3 4">
    <name type="scientific">Symbiodinium pilosum</name>
    <name type="common">Dinoflagellate</name>
    <dbReference type="NCBI Taxonomy" id="2952"/>
    <lineage>
        <taxon>Eukaryota</taxon>
        <taxon>Sar</taxon>
        <taxon>Alveolata</taxon>
        <taxon>Dinophyceae</taxon>
        <taxon>Suessiales</taxon>
        <taxon>Symbiodiniaceae</taxon>
        <taxon>Symbiodinium</taxon>
    </lineage>
</organism>
<dbReference type="Gene3D" id="3.20.20.140">
    <property type="entry name" value="Metal-dependent hydrolases"/>
    <property type="match status" value="1"/>
</dbReference>
<dbReference type="AlphaFoldDB" id="A0A812VQE7"/>
<dbReference type="InterPro" id="IPR001365">
    <property type="entry name" value="A_deaminase_dom"/>
</dbReference>
<dbReference type="EMBL" id="CAJNIZ010042748">
    <property type="protein sequence ID" value="CAE7635607.1"/>
    <property type="molecule type" value="Genomic_DNA"/>
</dbReference>
<dbReference type="Pfam" id="PF00962">
    <property type="entry name" value="A_deaminase"/>
    <property type="match status" value="1"/>
</dbReference>
<proteinExistence type="predicted"/>
<dbReference type="InterPro" id="IPR009486">
    <property type="entry name" value="Pur_nuclsid_perm"/>
</dbReference>
<evidence type="ECO:0000313" key="4">
    <source>
        <dbReference type="Proteomes" id="UP000649617"/>
    </source>
</evidence>